<proteinExistence type="inferred from homology"/>
<feature type="region of interest" description="Disordered" evidence="11">
    <location>
        <begin position="157"/>
        <end position="178"/>
    </location>
</feature>
<name>W0SCT0_9PROT</name>
<evidence type="ECO:0000256" key="4">
    <source>
        <dbReference type="ARBA" id="ARBA00022475"/>
    </source>
</evidence>
<keyword evidence="13" id="KW-1185">Reference proteome</keyword>
<keyword evidence="8 10" id="KW-1133">Transmembrane helix</keyword>
<dbReference type="Pfam" id="PF03748">
    <property type="entry name" value="FliL"/>
    <property type="match status" value="1"/>
</dbReference>
<dbReference type="GO" id="GO:0071978">
    <property type="term" value="P:bacterial-type flagellum-dependent swarming motility"/>
    <property type="evidence" value="ECO:0007669"/>
    <property type="project" value="TreeGrafter"/>
</dbReference>
<dbReference type="GO" id="GO:0006935">
    <property type="term" value="P:chemotaxis"/>
    <property type="evidence" value="ECO:0007669"/>
    <property type="project" value="UniProtKB-KW"/>
</dbReference>
<accession>W0SCT0</accession>
<sequence length="196" mass="21297">MADAKKAETESEAPPPKKKGKLIIFIVIGVLVLVLGGGGAAYFLMKKKPVEDAVEGEEPAKEGKAKKKDKKADSAPPAFHKFDKPFTVKLQTEQQEAYLQAEVQLKVLDTNALELLKQYDPEVKHRIMLTLLSKKASDLVTAQGVQRLSNEIRETVNGTLESSGSTKRKDAAKEPGDVAAPDAPVQAVLFTSFIIQ</sequence>
<evidence type="ECO:0000313" key="13">
    <source>
        <dbReference type="Proteomes" id="UP000031637"/>
    </source>
</evidence>
<keyword evidence="5 10" id="KW-0145">Chemotaxis</keyword>
<dbReference type="EMBL" id="AP012547">
    <property type="protein sequence ID" value="BAO28742.1"/>
    <property type="molecule type" value="Genomic_DNA"/>
</dbReference>
<evidence type="ECO:0000256" key="6">
    <source>
        <dbReference type="ARBA" id="ARBA00022692"/>
    </source>
</evidence>
<evidence type="ECO:0000256" key="1">
    <source>
        <dbReference type="ARBA" id="ARBA00002254"/>
    </source>
</evidence>
<dbReference type="InterPro" id="IPR005503">
    <property type="entry name" value="FliL"/>
</dbReference>
<evidence type="ECO:0000256" key="5">
    <source>
        <dbReference type="ARBA" id="ARBA00022500"/>
    </source>
</evidence>
<keyword evidence="12" id="KW-0282">Flagellum</keyword>
<dbReference type="OrthoDB" id="5297029at2"/>
<evidence type="ECO:0000256" key="7">
    <source>
        <dbReference type="ARBA" id="ARBA00022779"/>
    </source>
</evidence>
<comment type="similarity">
    <text evidence="3 10">Belongs to the FliL family.</text>
</comment>
<keyword evidence="7 10" id="KW-0283">Flagellar rotation</keyword>
<evidence type="ECO:0000256" key="3">
    <source>
        <dbReference type="ARBA" id="ARBA00008281"/>
    </source>
</evidence>
<comment type="subcellular location">
    <subcellularLocation>
        <location evidence="10">Cell inner membrane</location>
    </subcellularLocation>
    <subcellularLocation>
        <location evidence="2">Cell membrane</location>
        <topology evidence="2">Single-pass membrane protein</topology>
    </subcellularLocation>
</comment>
<evidence type="ECO:0000256" key="8">
    <source>
        <dbReference type="ARBA" id="ARBA00022989"/>
    </source>
</evidence>
<feature type="transmembrane region" description="Helical" evidence="10">
    <location>
        <begin position="22"/>
        <end position="44"/>
    </location>
</feature>
<organism evidence="12 13">
    <name type="scientific">Sulfuritalea hydrogenivorans sk43H</name>
    <dbReference type="NCBI Taxonomy" id="1223802"/>
    <lineage>
        <taxon>Bacteria</taxon>
        <taxon>Pseudomonadati</taxon>
        <taxon>Pseudomonadota</taxon>
        <taxon>Betaproteobacteria</taxon>
        <taxon>Nitrosomonadales</taxon>
        <taxon>Sterolibacteriaceae</taxon>
        <taxon>Sulfuritalea</taxon>
    </lineage>
</organism>
<evidence type="ECO:0000256" key="9">
    <source>
        <dbReference type="ARBA" id="ARBA00023136"/>
    </source>
</evidence>
<dbReference type="HOGENOM" id="CLU_099018_2_0_4"/>
<reference evidence="12 13" key="1">
    <citation type="journal article" date="2014" name="Syst. Appl. Microbiol.">
        <title>Complete genomes of freshwater sulfur oxidizers Sulfuricella denitrificans skB26 and Sulfuritalea hydrogenivorans sk43H: genetic insights into the sulfur oxidation pathway of betaproteobacteria.</title>
        <authorList>
            <person name="Watanabe T."/>
            <person name="Kojima H."/>
            <person name="Fukui M."/>
        </authorList>
    </citation>
    <scope>NUCLEOTIDE SEQUENCE [LARGE SCALE GENOMIC DNA]</scope>
    <source>
        <strain evidence="12">DSM22779</strain>
    </source>
</reference>
<keyword evidence="12" id="KW-0966">Cell projection</keyword>
<dbReference type="PANTHER" id="PTHR35091">
    <property type="entry name" value="FLAGELLAR PROTEIN FLIL"/>
    <property type="match status" value="1"/>
</dbReference>
<evidence type="ECO:0000256" key="10">
    <source>
        <dbReference type="RuleBase" id="RU364125"/>
    </source>
</evidence>
<dbReference type="Proteomes" id="UP000031637">
    <property type="component" value="Chromosome"/>
</dbReference>
<protein>
    <recommendedName>
        <fullName evidence="10">Flagellar protein FliL</fullName>
    </recommendedName>
</protein>
<keyword evidence="6 10" id="KW-0812">Transmembrane</keyword>
<dbReference type="PANTHER" id="PTHR35091:SF2">
    <property type="entry name" value="FLAGELLAR PROTEIN FLIL"/>
    <property type="match status" value="1"/>
</dbReference>
<evidence type="ECO:0000256" key="11">
    <source>
        <dbReference type="SAM" id="MobiDB-lite"/>
    </source>
</evidence>
<evidence type="ECO:0000313" key="12">
    <source>
        <dbReference type="EMBL" id="BAO28742.1"/>
    </source>
</evidence>
<dbReference type="GO" id="GO:0009425">
    <property type="term" value="C:bacterial-type flagellum basal body"/>
    <property type="evidence" value="ECO:0007669"/>
    <property type="project" value="InterPro"/>
</dbReference>
<keyword evidence="4" id="KW-1003">Cell membrane</keyword>
<feature type="compositionally biased region" description="Basic and acidic residues" evidence="11">
    <location>
        <begin position="167"/>
        <end position="176"/>
    </location>
</feature>
<feature type="region of interest" description="Disordered" evidence="11">
    <location>
        <begin position="53"/>
        <end position="80"/>
    </location>
</feature>
<comment type="function">
    <text evidence="1 10">Controls the rotational direction of flagella during chemotaxis.</text>
</comment>
<dbReference type="AlphaFoldDB" id="W0SCT0"/>
<keyword evidence="12" id="KW-0969">Cilium</keyword>
<gene>
    <name evidence="12" type="ORF">SUTH_00936</name>
</gene>
<evidence type="ECO:0000256" key="2">
    <source>
        <dbReference type="ARBA" id="ARBA00004162"/>
    </source>
</evidence>
<keyword evidence="10" id="KW-0997">Cell inner membrane</keyword>
<dbReference type="KEGG" id="shd:SUTH_00936"/>
<dbReference type="GO" id="GO:0005886">
    <property type="term" value="C:plasma membrane"/>
    <property type="evidence" value="ECO:0007669"/>
    <property type="project" value="UniProtKB-SubCell"/>
</dbReference>
<dbReference type="RefSeq" id="WP_041097467.1">
    <property type="nucleotide sequence ID" value="NZ_AP012547.1"/>
</dbReference>
<keyword evidence="9 10" id="KW-0472">Membrane</keyword>
<dbReference type="STRING" id="1223802.SUTH_00936"/>